<feature type="region of interest" description="Disordered" evidence="1">
    <location>
        <begin position="91"/>
        <end position="120"/>
    </location>
</feature>
<dbReference type="RefSeq" id="WP_114920097.1">
    <property type="nucleotide sequence ID" value="NZ_CP031263.1"/>
</dbReference>
<dbReference type="InterPro" id="IPR036938">
    <property type="entry name" value="PAP2/HPO_sf"/>
</dbReference>
<dbReference type="AlphaFoldDB" id="A0A6N3K1J6"/>
<evidence type="ECO:0000256" key="1">
    <source>
        <dbReference type="SAM" id="MobiDB-lite"/>
    </source>
</evidence>
<dbReference type="InterPro" id="IPR052559">
    <property type="entry name" value="V-haloperoxidase"/>
</dbReference>
<evidence type="ECO:0000313" key="3">
    <source>
        <dbReference type="Proteomes" id="UP000253958"/>
    </source>
</evidence>
<dbReference type="InterPro" id="IPR016119">
    <property type="entry name" value="Br/Cl_peroxidase_C"/>
</dbReference>
<dbReference type="Proteomes" id="UP000253958">
    <property type="component" value="Chromosome"/>
</dbReference>
<gene>
    <name evidence="2" type="ORF">DVH21_20455</name>
</gene>
<proteinExistence type="predicted"/>
<dbReference type="PANTHER" id="PTHR34599:SF1">
    <property type="entry name" value="PHOSPHATIDIC ACID PHOSPHATASE TYPE 2_HALOPEROXIDASE DOMAIN-CONTAINING PROTEIN"/>
    <property type="match status" value="1"/>
</dbReference>
<reference evidence="2 3" key="2">
    <citation type="submission" date="2018-08" db="EMBL/GenBank/DDBJ databases">
        <title>Streptomyces kandeliansis sp. nov., an endophytic bacterium isolated from mangrove plant.</title>
        <authorList>
            <person name="Wang R."/>
        </authorList>
    </citation>
    <scope>NUCLEOTIDE SEQUENCE [LARGE SCALE GENOMIC DNA]</scope>
    <source>
        <strain evidence="3">H14(2018)</strain>
    </source>
</reference>
<dbReference type="SUPFAM" id="SSF48317">
    <property type="entry name" value="Acid phosphatase/Vanadium-dependent haloperoxidase"/>
    <property type="match status" value="1"/>
</dbReference>
<protein>
    <submittedName>
        <fullName evidence="2">Phosphatase PAP2 family protein</fullName>
    </submittedName>
</protein>
<reference evidence="2 3" key="1">
    <citation type="submission" date="2018-07" db="EMBL/GenBank/DDBJ databases">
        <authorList>
            <person name="Ye Y."/>
        </authorList>
    </citation>
    <scope>NUCLEOTIDE SEQUENCE [LARGE SCALE GENOMIC DNA]</scope>
    <source>
        <strain evidence="3">H14(2018)</strain>
    </source>
</reference>
<dbReference type="GO" id="GO:0004601">
    <property type="term" value="F:peroxidase activity"/>
    <property type="evidence" value="ECO:0007669"/>
    <property type="project" value="InterPro"/>
</dbReference>
<dbReference type="PANTHER" id="PTHR34599">
    <property type="entry name" value="PEROXIDASE-RELATED"/>
    <property type="match status" value="1"/>
</dbReference>
<evidence type="ECO:0000313" key="2">
    <source>
        <dbReference type="EMBL" id="AXH92098.1"/>
    </source>
</evidence>
<accession>A0A6N3K1J6</accession>
<name>A0A6N3K1J6_9ACTN</name>
<dbReference type="Gene3D" id="1.10.606.10">
    <property type="entry name" value="Vanadium-containing Chloroperoxidase, domain 2"/>
    <property type="match status" value="1"/>
</dbReference>
<feature type="compositionally biased region" description="Polar residues" evidence="1">
    <location>
        <begin position="1"/>
        <end position="10"/>
    </location>
</feature>
<sequence length="507" mass="55816">MSTSSGSSRRQPPVTGGRIAGPDPTEHVNNGEENIYPGYVACYSKGLPHDDTGEVDPEAYRRLLRAVNSADPADFESIPLDPAGARKLTNPQGGLAANADGIDATSFTAPPAPRLDSPENSGDMAELYWMALTRDVPFDQFDTDPLVASAAADLSRMSDFRGPKEGGVVTTRTLFRGDTPQDRIGPYISQFLLRDVQFGTHHYSQRQDTVQPGRDYVTTFPTWLAVQRGLSRRLAPGDRNRTETRYLRTPRDLSHYVHFDADASPFQPFLNAGLILLRERAPLDANLPYHWSSNQDGFATFGMPHLFDLITSVAARALRATWWQKWYVHRRLRPEAVGGRVHAHLTGLHRYDFLDRELLESEAVQRVFDRNQSHLLPQAYPEGAPTHPSYTAGHATVAAATATVLKAWFDETAPLADPVQADATGTALVPYEGADAGQLTVGGELNKLAANIAVGRNIAGVHYRSDYSASSRLGEALAIEILRRQKSWFNEDHSLTLTRFDGTSVTI</sequence>
<organism evidence="2 3">
    <name type="scientific">Micromonospora aurantiaca</name>
    <name type="common">nom. illeg.</name>
    <dbReference type="NCBI Taxonomy" id="47850"/>
    <lineage>
        <taxon>Bacteria</taxon>
        <taxon>Bacillati</taxon>
        <taxon>Actinomycetota</taxon>
        <taxon>Actinomycetes</taxon>
        <taxon>Micromonosporales</taxon>
        <taxon>Micromonosporaceae</taxon>
        <taxon>Micromonospora</taxon>
    </lineage>
</organism>
<dbReference type="EMBL" id="CP031263">
    <property type="protein sequence ID" value="AXH92098.1"/>
    <property type="molecule type" value="Genomic_DNA"/>
</dbReference>
<feature type="region of interest" description="Disordered" evidence="1">
    <location>
        <begin position="1"/>
        <end position="33"/>
    </location>
</feature>